<feature type="non-terminal residue" evidence="1">
    <location>
        <position position="1"/>
    </location>
</feature>
<protein>
    <submittedName>
        <fullName evidence="1">Uncharacterized protein</fullName>
    </submittedName>
</protein>
<proteinExistence type="predicted"/>
<dbReference type="AlphaFoldDB" id="A0A8J2KH95"/>
<keyword evidence="2" id="KW-1185">Reference proteome</keyword>
<feature type="non-terminal residue" evidence="1">
    <location>
        <position position="27"/>
    </location>
</feature>
<evidence type="ECO:0000313" key="2">
    <source>
        <dbReference type="Proteomes" id="UP000708208"/>
    </source>
</evidence>
<comment type="caution">
    <text evidence="1">The sequence shown here is derived from an EMBL/GenBank/DDBJ whole genome shotgun (WGS) entry which is preliminary data.</text>
</comment>
<reference evidence="1" key="1">
    <citation type="submission" date="2021-06" db="EMBL/GenBank/DDBJ databases">
        <authorList>
            <person name="Hodson N. C."/>
            <person name="Mongue J. A."/>
            <person name="Jaron S. K."/>
        </authorList>
    </citation>
    <scope>NUCLEOTIDE SEQUENCE</scope>
</reference>
<dbReference type="EMBL" id="CAJVCH010321502">
    <property type="protein sequence ID" value="CAG7786605.1"/>
    <property type="molecule type" value="Genomic_DNA"/>
</dbReference>
<organism evidence="1 2">
    <name type="scientific">Allacma fusca</name>
    <dbReference type="NCBI Taxonomy" id="39272"/>
    <lineage>
        <taxon>Eukaryota</taxon>
        <taxon>Metazoa</taxon>
        <taxon>Ecdysozoa</taxon>
        <taxon>Arthropoda</taxon>
        <taxon>Hexapoda</taxon>
        <taxon>Collembola</taxon>
        <taxon>Symphypleona</taxon>
        <taxon>Sminthuridae</taxon>
        <taxon>Allacma</taxon>
    </lineage>
</organism>
<gene>
    <name evidence="1" type="ORF">AFUS01_LOCUS25167</name>
</gene>
<sequence>GIRQHEGISGYYRGYASTIFREIPFAV</sequence>
<accession>A0A8J2KH95</accession>
<evidence type="ECO:0000313" key="1">
    <source>
        <dbReference type="EMBL" id="CAG7786605.1"/>
    </source>
</evidence>
<dbReference type="Proteomes" id="UP000708208">
    <property type="component" value="Unassembled WGS sequence"/>
</dbReference>
<name>A0A8J2KH95_9HEXA</name>